<dbReference type="RefSeq" id="WP_184585949.1">
    <property type="nucleotide sequence ID" value="NZ_JACHLI010000001.1"/>
</dbReference>
<gene>
    <name evidence="1" type="ORF">HNP46_000510</name>
</gene>
<sequence length="201" mass="22707">MLYISPFTKNLYAKRLVKHDLSGNQRVQLIYAIEDLAGHIGRMASAMRVSAIVRGVPQDEKCRRYNGRYDGVLILSHYLRGELDEALQDTMYGGNALNTYEIAENPKLVRLSPQYYERLLKEIALTDEQLHGLENQVESWIETGSRHLKAIEVEMTKAPAQEGYVDEIVYVSSVITGLHLALQLLNGTLQSIYPEPEGNLS</sequence>
<protein>
    <submittedName>
        <fullName evidence="1">Uncharacterized protein</fullName>
    </submittedName>
</protein>
<reference evidence="1 2" key="1">
    <citation type="submission" date="2020-08" db="EMBL/GenBank/DDBJ databases">
        <title>Functional genomics of gut bacteria from endangered species of beetles.</title>
        <authorList>
            <person name="Carlos-Shanley C."/>
        </authorList>
    </citation>
    <scope>NUCLEOTIDE SEQUENCE [LARGE SCALE GENOMIC DNA]</scope>
    <source>
        <strain evidence="1 2">S00179</strain>
    </source>
</reference>
<name>A0A7W7KG60_PSENT</name>
<accession>A0A7W7KG60</accession>
<dbReference type="Proteomes" id="UP000566995">
    <property type="component" value="Unassembled WGS sequence"/>
</dbReference>
<evidence type="ECO:0000313" key="1">
    <source>
        <dbReference type="EMBL" id="MBB4861699.1"/>
    </source>
</evidence>
<evidence type="ECO:0000313" key="2">
    <source>
        <dbReference type="Proteomes" id="UP000566995"/>
    </source>
</evidence>
<dbReference type="AlphaFoldDB" id="A0A7W7KG60"/>
<organism evidence="1 2">
    <name type="scientific">Pseudomonas nitroreducens</name>
    <dbReference type="NCBI Taxonomy" id="46680"/>
    <lineage>
        <taxon>Bacteria</taxon>
        <taxon>Pseudomonadati</taxon>
        <taxon>Pseudomonadota</taxon>
        <taxon>Gammaproteobacteria</taxon>
        <taxon>Pseudomonadales</taxon>
        <taxon>Pseudomonadaceae</taxon>
        <taxon>Pseudomonas</taxon>
    </lineage>
</organism>
<comment type="caution">
    <text evidence="1">The sequence shown here is derived from an EMBL/GenBank/DDBJ whole genome shotgun (WGS) entry which is preliminary data.</text>
</comment>
<dbReference type="EMBL" id="JACHLI010000001">
    <property type="protein sequence ID" value="MBB4861699.1"/>
    <property type="molecule type" value="Genomic_DNA"/>
</dbReference>
<proteinExistence type="predicted"/>